<name>A0A4V1D8I7_9ALTE</name>
<sequence>MENFVSQPKSWNPMPYRLLVLILALVLVLLLLLGFWVTSRLFLQRYGAAEERQAQIMRLTAWTFAGFGVGLVVVGVGGPVLGALAFAYTARNLTEVSWPVTLLWGATANGIVALIIGGALTALVLNQ</sequence>
<reference evidence="2 3" key="1">
    <citation type="submission" date="2018-07" db="EMBL/GenBank/DDBJ databases">
        <title>Marsedoiliclastica nanhaica gen. nov. sp. nov., a novel marine hydrocarbonoclastic bacterium isolated from an in-situ enriched hydrocarbon-degrading consortium in deep-sea sediment.</title>
        <authorList>
            <person name="Dong C."/>
            <person name="Ma T."/>
            <person name="Liu R."/>
            <person name="Shao Z."/>
        </authorList>
    </citation>
    <scope>NUCLEOTIDE SEQUENCE [LARGE SCALE GENOMIC DNA]</scope>
    <source>
        <strain evidence="3">soil36-7</strain>
    </source>
</reference>
<dbReference type="Proteomes" id="UP000298049">
    <property type="component" value="Chromosome"/>
</dbReference>
<dbReference type="KEGG" id="hmi:soil367_04950"/>
<evidence type="ECO:0000313" key="2">
    <source>
        <dbReference type="EMBL" id="QCF25330.1"/>
    </source>
</evidence>
<protein>
    <submittedName>
        <fullName evidence="2">Uncharacterized protein</fullName>
    </submittedName>
</protein>
<evidence type="ECO:0000256" key="1">
    <source>
        <dbReference type="SAM" id="Phobius"/>
    </source>
</evidence>
<keyword evidence="3" id="KW-1185">Reference proteome</keyword>
<gene>
    <name evidence="2" type="ORF">soil367_04950</name>
</gene>
<feature type="transmembrane region" description="Helical" evidence="1">
    <location>
        <begin position="64"/>
        <end position="90"/>
    </location>
</feature>
<organism evidence="2 3">
    <name type="scientific">Hydrocarboniclastica marina</name>
    <dbReference type="NCBI Taxonomy" id="2259620"/>
    <lineage>
        <taxon>Bacteria</taxon>
        <taxon>Pseudomonadati</taxon>
        <taxon>Pseudomonadota</taxon>
        <taxon>Gammaproteobacteria</taxon>
        <taxon>Alteromonadales</taxon>
        <taxon>Alteromonadaceae</taxon>
        <taxon>Hydrocarboniclastica</taxon>
    </lineage>
</organism>
<dbReference type="EMBL" id="CP031093">
    <property type="protein sequence ID" value="QCF25330.1"/>
    <property type="molecule type" value="Genomic_DNA"/>
</dbReference>
<keyword evidence="1" id="KW-0472">Membrane</keyword>
<proteinExistence type="predicted"/>
<accession>A0A4V1D8I7</accession>
<keyword evidence="1" id="KW-1133">Transmembrane helix</keyword>
<feature type="transmembrane region" description="Helical" evidence="1">
    <location>
        <begin position="102"/>
        <end position="125"/>
    </location>
</feature>
<keyword evidence="1" id="KW-0812">Transmembrane</keyword>
<feature type="transmembrane region" description="Helical" evidence="1">
    <location>
        <begin position="20"/>
        <end position="43"/>
    </location>
</feature>
<evidence type="ECO:0000313" key="3">
    <source>
        <dbReference type="Proteomes" id="UP000298049"/>
    </source>
</evidence>
<dbReference type="AlphaFoldDB" id="A0A4V1D8I7"/>